<dbReference type="Proteomes" id="UP001309876">
    <property type="component" value="Unassembled WGS sequence"/>
</dbReference>
<dbReference type="PANTHER" id="PTHR37331:SF1">
    <property type="entry name" value="YALI0F11671P"/>
    <property type="match status" value="1"/>
</dbReference>
<feature type="compositionally biased region" description="Polar residues" evidence="1">
    <location>
        <begin position="121"/>
        <end position="130"/>
    </location>
</feature>
<dbReference type="EMBL" id="JAVRRJ010000008">
    <property type="protein sequence ID" value="KAK5082200.1"/>
    <property type="molecule type" value="Genomic_DNA"/>
</dbReference>
<evidence type="ECO:0000256" key="1">
    <source>
        <dbReference type="SAM" id="MobiDB-lite"/>
    </source>
</evidence>
<evidence type="ECO:0000313" key="3">
    <source>
        <dbReference type="Proteomes" id="UP001309876"/>
    </source>
</evidence>
<sequence>MFCTVSRRTLAPARLAQICSSRFASTLRSSPHVYVLDHPINPQSKIFSLLSTTPPTVELALGETEVVPPEQDPSAFRENPRFLHILHSVLAEQACQDPQVKAQAAAMISSSGASFMQVNRRTNTGSSGASDQGGYGSAGRGGFIHVSDNRRPPDYGRIADPEDIFGSLEVEGDGSFTNGTGKYQESGTYRIVTRDGVLGLPDYLRQRLVERLRIEEAAVKNK</sequence>
<protein>
    <submittedName>
        <fullName evidence="2">Uncharacterized protein</fullName>
    </submittedName>
</protein>
<feature type="compositionally biased region" description="Gly residues" evidence="1">
    <location>
        <begin position="131"/>
        <end position="142"/>
    </location>
</feature>
<keyword evidence="3" id="KW-1185">Reference proteome</keyword>
<name>A0AAN7SUX9_9EURO</name>
<accession>A0AAN7SUX9</accession>
<reference evidence="2 3" key="1">
    <citation type="submission" date="2023-08" db="EMBL/GenBank/DDBJ databases">
        <title>Black Yeasts Isolated from many extreme environments.</title>
        <authorList>
            <person name="Coleine C."/>
            <person name="Stajich J.E."/>
            <person name="Selbmann L."/>
        </authorList>
    </citation>
    <scope>NUCLEOTIDE SEQUENCE [LARGE SCALE GENOMIC DNA]</scope>
    <source>
        <strain evidence="2 3">CCFEE 5910</strain>
    </source>
</reference>
<organism evidence="2 3">
    <name type="scientific">Lithohypha guttulata</name>
    <dbReference type="NCBI Taxonomy" id="1690604"/>
    <lineage>
        <taxon>Eukaryota</taxon>
        <taxon>Fungi</taxon>
        <taxon>Dikarya</taxon>
        <taxon>Ascomycota</taxon>
        <taxon>Pezizomycotina</taxon>
        <taxon>Eurotiomycetes</taxon>
        <taxon>Chaetothyriomycetidae</taxon>
        <taxon>Chaetothyriales</taxon>
        <taxon>Trichomeriaceae</taxon>
        <taxon>Lithohypha</taxon>
    </lineage>
</organism>
<proteinExistence type="predicted"/>
<dbReference type="AlphaFoldDB" id="A0AAN7SUX9"/>
<comment type="caution">
    <text evidence="2">The sequence shown here is derived from an EMBL/GenBank/DDBJ whole genome shotgun (WGS) entry which is preliminary data.</text>
</comment>
<evidence type="ECO:0000313" key="2">
    <source>
        <dbReference type="EMBL" id="KAK5082200.1"/>
    </source>
</evidence>
<dbReference type="PANTHER" id="PTHR37331">
    <property type="entry name" value="YALI0F11671P"/>
    <property type="match status" value="1"/>
</dbReference>
<feature type="region of interest" description="Disordered" evidence="1">
    <location>
        <begin position="121"/>
        <end position="144"/>
    </location>
</feature>
<gene>
    <name evidence="2" type="ORF">LTR05_007343</name>
</gene>